<evidence type="ECO:0000256" key="3">
    <source>
        <dbReference type="ARBA" id="ARBA00013208"/>
    </source>
</evidence>
<dbReference type="Pfam" id="PF10502">
    <property type="entry name" value="Peptidase_S26"/>
    <property type="match status" value="1"/>
</dbReference>
<dbReference type="RefSeq" id="WP_073329388.1">
    <property type="nucleotide sequence ID" value="NZ_FQYO01000003.1"/>
</dbReference>
<dbReference type="Pfam" id="PF05656">
    <property type="entry name" value="DUF805"/>
    <property type="match status" value="1"/>
</dbReference>
<dbReference type="PRINTS" id="PR00727">
    <property type="entry name" value="LEADERPTASE"/>
</dbReference>
<evidence type="ECO:0000256" key="2">
    <source>
        <dbReference type="ARBA" id="ARBA00009370"/>
    </source>
</evidence>
<feature type="transmembrane region" description="Helical" evidence="6">
    <location>
        <begin position="58"/>
        <end position="76"/>
    </location>
</feature>
<keyword evidence="6" id="KW-1133">Transmembrane helix</keyword>
<dbReference type="Gene3D" id="2.10.109.10">
    <property type="entry name" value="Umud Fragment, subunit A"/>
    <property type="match status" value="1"/>
</dbReference>
<dbReference type="GO" id="GO:0009003">
    <property type="term" value="F:signal peptidase activity"/>
    <property type="evidence" value="ECO:0007669"/>
    <property type="project" value="UniProtKB-EC"/>
</dbReference>
<keyword evidence="6" id="KW-0472">Membrane</keyword>
<evidence type="ECO:0000256" key="6">
    <source>
        <dbReference type="RuleBase" id="RU362042"/>
    </source>
</evidence>
<gene>
    <name evidence="8" type="ORF">SAMN05444417_2007</name>
</gene>
<dbReference type="InterPro" id="IPR008523">
    <property type="entry name" value="DUF805"/>
</dbReference>
<dbReference type="STRING" id="1447782.SAMN05444417_2007"/>
<dbReference type="AlphaFoldDB" id="A0A1M6EHW9"/>
<keyword evidence="6" id="KW-0645">Protease</keyword>
<dbReference type="InterPro" id="IPR019758">
    <property type="entry name" value="Pept_S26A_signal_pept_1_CS"/>
</dbReference>
<comment type="catalytic activity">
    <reaction evidence="1 6">
        <text>Cleavage of hydrophobic, N-terminal signal or leader sequences from secreted and periplasmic proteins.</text>
        <dbReference type="EC" id="3.4.21.89"/>
    </reaction>
</comment>
<evidence type="ECO:0000256" key="5">
    <source>
        <dbReference type="ARBA" id="ARBA00022801"/>
    </source>
</evidence>
<evidence type="ECO:0000259" key="7">
    <source>
        <dbReference type="Pfam" id="PF10502"/>
    </source>
</evidence>
<dbReference type="GO" id="GO:0004252">
    <property type="term" value="F:serine-type endopeptidase activity"/>
    <property type="evidence" value="ECO:0007669"/>
    <property type="project" value="InterPro"/>
</dbReference>
<keyword evidence="6" id="KW-0812">Transmembrane</keyword>
<keyword evidence="5 6" id="KW-0378">Hydrolase</keyword>
<feature type="transmembrane region" description="Helical" evidence="6">
    <location>
        <begin position="88"/>
        <end position="107"/>
    </location>
</feature>
<evidence type="ECO:0000313" key="8">
    <source>
        <dbReference type="EMBL" id="SHI85065.1"/>
    </source>
</evidence>
<reference evidence="8 9" key="1">
    <citation type="submission" date="2016-11" db="EMBL/GenBank/DDBJ databases">
        <authorList>
            <person name="Jaros S."/>
            <person name="Januszkiewicz K."/>
            <person name="Wedrychowicz H."/>
        </authorList>
    </citation>
    <scope>NUCLEOTIDE SEQUENCE [LARGE SCALE GENOMIC DNA]</scope>
    <source>
        <strain evidence="8 9">DSM 100565</strain>
    </source>
</reference>
<dbReference type="CDD" id="cd06530">
    <property type="entry name" value="S26_SPase_I"/>
    <property type="match status" value="1"/>
</dbReference>
<dbReference type="InterPro" id="IPR019533">
    <property type="entry name" value="Peptidase_S26"/>
</dbReference>
<dbReference type="GO" id="GO:0016020">
    <property type="term" value="C:membrane"/>
    <property type="evidence" value="ECO:0007669"/>
    <property type="project" value="UniProtKB-SubCell"/>
</dbReference>
<evidence type="ECO:0000256" key="1">
    <source>
        <dbReference type="ARBA" id="ARBA00000677"/>
    </source>
</evidence>
<evidence type="ECO:0000313" key="9">
    <source>
        <dbReference type="Proteomes" id="UP000184292"/>
    </source>
</evidence>
<dbReference type="InterPro" id="IPR000223">
    <property type="entry name" value="Pept_S26A_signal_pept_1"/>
</dbReference>
<dbReference type="PANTHER" id="PTHR43390:SF1">
    <property type="entry name" value="CHLOROPLAST PROCESSING PEPTIDASE"/>
    <property type="match status" value="1"/>
</dbReference>
<dbReference type="PROSITE" id="PS00761">
    <property type="entry name" value="SPASE_I_3"/>
    <property type="match status" value="1"/>
</dbReference>
<feature type="domain" description="Peptidase S26" evidence="7">
    <location>
        <begin position="126"/>
        <end position="320"/>
    </location>
</feature>
<dbReference type="InterPro" id="IPR036286">
    <property type="entry name" value="LexA/Signal_pep-like_sf"/>
</dbReference>
<feature type="transmembrane region" description="Helical" evidence="6">
    <location>
        <begin position="29"/>
        <end position="46"/>
    </location>
</feature>
<dbReference type="EC" id="3.4.21.89" evidence="3 6"/>
<evidence type="ECO:0000256" key="4">
    <source>
        <dbReference type="ARBA" id="ARBA00019232"/>
    </source>
</evidence>
<name>A0A1M6EHW9_9RHOB</name>
<organism evidence="8 9">
    <name type="scientific">Wenxinia saemankumensis</name>
    <dbReference type="NCBI Taxonomy" id="1447782"/>
    <lineage>
        <taxon>Bacteria</taxon>
        <taxon>Pseudomonadati</taxon>
        <taxon>Pseudomonadota</taxon>
        <taxon>Alphaproteobacteria</taxon>
        <taxon>Rhodobacterales</taxon>
        <taxon>Roseobacteraceae</taxon>
        <taxon>Wenxinia</taxon>
    </lineage>
</organism>
<proteinExistence type="inferred from homology"/>
<dbReference type="GO" id="GO:0006465">
    <property type="term" value="P:signal peptide processing"/>
    <property type="evidence" value="ECO:0007669"/>
    <property type="project" value="InterPro"/>
</dbReference>
<dbReference type="Proteomes" id="UP000184292">
    <property type="component" value="Unassembled WGS sequence"/>
</dbReference>
<dbReference type="SUPFAM" id="SSF51306">
    <property type="entry name" value="LexA/Signal peptidase"/>
    <property type="match status" value="1"/>
</dbReference>
<accession>A0A1M6EHW9</accession>
<comment type="caution">
    <text evidence="6">Lacks conserved residue(s) required for the propagation of feature annotation.</text>
</comment>
<dbReference type="NCBIfam" id="TIGR02227">
    <property type="entry name" value="sigpep_I_bact"/>
    <property type="match status" value="1"/>
</dbReference>
<comment type="similarity">
    <text evidence="2 6">Belongs to the peptidase S26 family.</text>
</comment>
<sequence length="346" mass="37134">MRDAAATFLARALHFLADGFDWAGRSHRAPFVLAWAIFAALLLPVLARPDLLSGGWRWLVVPALALWLFPLVGHSVRRAHDIGRSGWFVWLLAVPLMGALLVLYAATRRPVTRPRTGSSLGALGPVLVGAMVLVVLARTIWVPLSVVTGDMKPALLVGDVALMRRTDAPLHGEVVAIRRADGTLGVRRVIGLPGDRVALMDGRIEIGGVPAAYAPAGFFTERLERQGPRGLVPRCAGGAVGFGGQCAKRAWTETLPGGAAQVVLDIAPRPTDNMDPIDVPEGRYFVLGDNRDNSSDSRVAAAAGGLGLVDRAAIEGRVTGVLMSYAGRAWWQVWTWRWGRMLEGVE</sequence>
<dbReference type="EMBL" id="FQYO01000003">
    <property type="protein sequence ID" value="SHI85065.1"/>
    <property type="molecule type" value="Genomic_DNA"/>
</dbReference>
<dbReference type="PANTHER" id="PTHR43390">
    <property type="entry name" value="SIGNAL PEPTIDASE I"/>
    <property type="match status" value="1"/>
</dbReference>
<keyword evidence="9" id="KW-1185">Reference proteome</keyword>
<protein>
    <recommendedName>
        <fullName evidence="4 6">Signal peptidase I</fullName>
        <ecNumber evidence="3 6">3.4.21.89</ecNumber>
    </recommendedName>
</protein>
<comment type="subcellular location">
    <subcellularLocation>
        <location evidence="6">Membrane</location>
        <topology evidence="6">Single-pass type II membrane protein</topology>
    </subcellularLocation>
</comment>
<feature type="transmembrane region" description="Helical" evidence="6">
    <location>
        <begin position="119"/>
        <end position="141"/>
    </location>
</feature>
<dbReference type="CDD" id="cd06462">
    <property type="entry name" value="Peptidase_S24_S26"/>
    <property type="match status" value="1"/>
</dbReference>